<evidence type="ECO:0000313" key="1">
    <source>
        <dbReference type="EMBL" id="KDO62975.1"/>
    </source>
</evidence>
<dbReference type="InterPro" id="IPR001128">
    <property type="entry name" value="Cyt_P450"/>
</dbReference>
<dbReference type="InterPro" id="IPR002401">
    <property type="entry name" value="Cyt_P450_E_grp-I"/>
</dbReference>
<protein>
    <recommendedName>
        <fullName evidence="3">Cytochrome P450</fullName>
    </recommendedName>
</protein>
<evidence type="ECO:0000313" key="2">
    <source>
        <dbReference type="Proteomes" id="UP000027120"/>
    </source>
</evidence>
<dbReference type="Gene3D" id="1.10.630.10">
    <property type="entry name" value="Cytochrome P450"/>
    <property type="match status" value="1"/>
</dbReference>
<dbReference type="GO" id="GO:0005506">
    <property type="term" value="F:iron ion binding"/>
    <property type="evidence" value="ECO:0007669"/>
    <property type="project" value="InterPro"/>
</dbReference>
<proteinExistence type="predicted"/>
<dbReference type="PRINTS" id="PR00463">
    <property type="entry name" value="EP450I"/>
</dbReference>
<dbReference type="GO" id="GO:0020037">
    <property type="term" value="F:heme binding"/>
    <property type="evidence" value="ECO:0007669"/>
    <property type="project" value="InterPro"/>
</dbReference>
<sequence>MTLFLGPPPTIIGNLHQLDATNLAFCLWKLSKQYGPIFSLRLGLRSAIVISSAKLAKEAFKTHDLQFSSRPVLSGTQ</sequence>
<dbReference type="EMBL" id="KK784915">
    <property type="protein sequence ID" value="KDO62975.1"/>
    <property type="molecule type" value="Genomic_DNA"/>
</dbReference>
<evidence type="ECO:0008006" key="3">
    <source>
        <dbReference type="Google" id="ProtNLM"/>
    </source>
</evidence>
<dbReference type="AlphaFoldDB" id="A0A067F9Z4"/>
<dbReference type="SUPFAM" id="SSF48264">
    <property type="entry name" value="Cytochrome P450"/>
    <property type="match status" value="1"/>
</dbReference>
<organism evidence="1 2">
    <name type="scientific">Citrus sinensis</name>
    <name type="common">Sweet orange</name>
    <name type="synonym">Citrus aurantium var. sinensis</name>
    <dbReference type="NCBI Taxonomy" id="2711"/>
    <lineage>
        <taxon>Eukaryota</taxon>
        <taxon>Viridiplantae</taxon>
        <taxon>Streptophyta</taxon>
        <taxon>Embryophyta</taxon>
        <taxon>Tracheophyta</taxon>
        <taxon>Spermatophyta</taxon>
        <taxon>Magnoliopsida</taxon>
        <taxon>eudicotyledons</taxon>
        <taxon>Gunneridae</taxon>
        <taxon>Pentapetalae</taxon>
        <taxon>rosids</taxon>
        <taxon>malvids</taxon>
        <taxon>Sapindales</taxon>
        <taxon>Rutaceae</taxon>
        <taxon>Aurantioideae</taxon>
        <taxon>Citrus</taxon>
    </lineage>
</organism>
<dbReference type="GO" id="GO:0016705">
    <property type="term" value="F:oxidoreductase activity, acting on paired donors, with incorporation or reduction of molecular oxygen"/>
    <property type="evidence" value="ECO:0007669"/>
    <property type="project" value="InterPro"/>
</dbReference>
<dbReference type="PANTHER" id="PTHR24299">
    <property type="entry name" value="CYTOCHROME P450 FAMILY 1"/>
    <property type="match status" value="1"/>
</dbReference>
<gene>
    <name evidence="1" type="ORF">CISIN_1g0485832mg</name>
</gene>
<accession>A0A067F9Z4</accession>
<feature type="non-terminal residue" evidence="1">
    <location>
        <position position="77"/>
    </location>
</feature>
<dbReference type="GO" id="GO:0004497">
    <property type="term" value="F:monooxygenase activity"/>
    <property type="evidence" value="ECO:0007669"/>
    <property type="project" value="InterPro"/>
</dbReference>
<keyword evidence="2" id="KW-1185">Reference proteome</keyword>
<dbReference type="Pfam" id="PF00067">
    <property type="entry name" value="p450"/>
    <property type="match status" value="1"/>
</dbReference>
<reference evidence="1 2" key="1">
    <citation type="submission" date="2014-04" db="EMBL/GenBank/DDBJ databases">
        <authorList>
            <consortium name="International Citrus Genome Consortium"/>
            <person name="Gmitter F."/>
            <person name="Chen C."/>
            <person name="Farmerie W."/>
            <person name="Harkins T."/>
            <person name="Desany B."/>
            <person name="Mohiuddin M."/>
            <person name="Kodira C."/>
            <person name="Borodovsky M."/>
            <person name="Lomsadze A."/>
            <person name="Burns P."/>
            <person name="Jenkins J."/>
            <person name="Prochnik S."/>
            <person name="Shu S."/>
            <person name="Chapman J."/>
            <person name="Pitluck S."/>
            <person name="Schmutz J."/>
            <person name="Rokhsar D."/>
        </authorList>
    </citation>
    <scope>NUCLEOTIDE SEQUENCE</scope>
</reference>
<name>A0A067F9Z4_CITSI</name>
<dbReference type="PANTHER" id="PTHR24299:SF47">
    <property type="entry name" value="CYTOCHROME P450 71A9-LIKE"/>
    <property type="match status" value="1"/>
</dbReference>
<dbReference type="Proteomes" id="UP000027120">
    <property type="component" value="Unassembled WGS sequence"/>
</dbReference>
<dbReference type="InterPro" id="IPR036396">
    <property type="entry name" value="Cyt_P450_sf"/>
</dbReference>